<dbReference type="SUPFAM" id="SSF53335">
    <property type="entry name" value="S-adenosyl-L-methionine-dependent methyltransferases"/>
    <property type="match status" value="1"/>
</dbReference>
<dbReference type="PANTHER" id="PTHR43667:SF2">
    <property type="entry name" value="FATTY ACID C-METHYL TRANSFERASE"/>
    <property type="match status" value="1"/>
</dbReference>
<evidence type="ECO:0000256" key="1">
    <source>
        <dbReference type="SAM" id="MobiDB-lite"/>
    </source>
</evidence>
<dbReference type="Pfam" id="PF02353">
    <property type="entry name" value="CMAS"/>
    <property type="match status" value="1"/>
</dbReference>
<dbReference type="EMBL" id="AP018365">
    <property type="protein sequence ID" value="BBA98887.1"/>
    <property type="molecule type" value="Genomic_DNA"/>
</dbReference>
<accession>A0A7U3UU62</accession>
<feature type="region of interest" description="Disordered" evidence="1">
    <location>
        <begin position="430"/>
        <end position="466"/>
    </location>
</feature>
<evidence type="ECO:0000313" key="3">
    <source>
        <dbReference type="Proteomes" id="UP000595703"/>
    </source>
</evidence>
<dbReference type="RefSeq" id="WP_202234954.1">
    <property type="nucleotide sequence ID" value="NZ_AP018365.1"/>
</dbReference>
<gene>
    <name evidence="2" type="ORF">RVR_5257</name>
</gene>
<dbReference type="InterPro" id="IPR029063">
    <property type="entry name" value="SAM-dependent_MTases_sf"/>
</dbReference>
<reference evidence="2 3" key="1">
    <citation type="journal article" date="2010" name="J. Bacteriol.">
        <title>Biochemical characterization of a novel indole prenyltransferase from Streptomyces sp. SN-593.</title>
        <authorList>
            <person name="Takahashi S."/>
            <person name="Takagi H."/>
            <person name="Toyoda A."/>
            <person name="Uramoto M."/>
            <person name="Nogawa T."/>
            <person name="Ueki M."/>
            <person name="Sakaki Y."/>
            <person name="Osada H."/>
        </authorList>
    </citation>
    <scope>NUCLEOTIDE SEQUENCE [LARGE SCALE GENOMIC DNA]</scope>
    <source>
        <strain evidence="2 3">SN-593</strain>
    </source>
</reference>
<name>A0A7U3UU62_9ACTN</name>
<feature type="compositionally biased region" description="Gly residues" evidence="1">
    <location>
        <begin position="433"/>
        <end position="445"/>
    </location>
</feature>
<dbReference type="AlphaFoldDB" id="A0A7U3UU62"/>
<keyword evidence="3" id="KW-1185">Reference proteome</keyword>
<feature type="region of interest" description="Disordered" evidence="1">
    <location>
        <begin position="1"/>
        <end position="45"/>
    </location>
</feature>
<proteinExistence type="predicted"/>
<sequence length="466" mass="49751">MSRLVSDRTAAAPAPGGPAAAPRAGVDPVTWPDAARVPRSSPPRTAVGRLLVGRALARLPLRVRTPDGSGSGDQGPVLRLHDPAAFHRRIAVDGLIGFGESYMAGEWDADDLVEVLTVLAANATALVPPALQRLRRAWAHATPAAQRNTPDGARDNIRRHYDLSNELFALFLDDTMTYSAALFRGFPADQDVLASAQHRKIDRLLDLAGVEEGTRLLEIGTGWGELALRAAGRGARVRTVTLSREQRDLAEARIAAAGLAGSVEVELCDYRQVRGSFDAVVSVEMIEAVGAEFWPEYFATLARVLAPGGRIALQSITMAHDRMLATNGTYTWIGKYVFPGGLIPSSEAIEREAAAHGLRISDDAGFGPHYAETLRLWRERFTAAAGAGQVAAAGFDATFRRMWEFYLAYSEAGFRSGYLDVRQMVLARPSTAEGGGASSGGGVPGGDVPPPGGRGTDHGHEDGERR</sequence>
<protein>
    <submittedName>
        <fullName evidence="2">Putative cyclopropane-fatty-acyl-phospholipid synthase</fullName>
    </submittedName>
</protein>
<dbReference type="KEGG" id="arev:RVR_5257"/>
<dbReference type="Proteomes" id="UP000595703">
    <property type="component" value="Chromosome"/>
</dbReference>
<dbReference type="Gene3D" id="3.40.50.150">
    <property type="entry name" value="Vaccinia Virus protein VP39"/>
    <property type="match status" value="1"/>
</dbReference>
<evidence type="ECO:0000313" key="2">
    <source>
        <dbReference type="EMBL" id="BBA98887.1"/>
    </source>
</evidence>
<feature type="compositionally biased region" description="Basic and acidic residues" evidence="1">
    <location>
        <begin position="455"/>
        <end position="466"/>
    </location>
</feature>
<dbReference type="PANTHER" id="PTHR43667">
    <property type="entry name" value="CYCLOPROPANE-FATTY-ACYL-PHOSPHOLIPID SYNTHASE"/>
    <property type="match status" value="1"/>
</dbReference>
<organism evidence="2 3">
    <name type="scientific">Actinacidiphila reveromycinica</name>
    <dbReference type="NCBI Taxonomy" id="659352"/>
    <lineage>
        <taxon>Bacteria</taxon>
        <taxon>Bacillati</taxon>
        <taxon>Actinomycetota</taxon>
        <taxon>Actinomycetes</taxon>
        <taxon>Kitasatosporales</taxon>
        <taxon>Streptomycetaceae</taxon>
        <taxon>Actinacidiphila</taxon>
    </lineage>
</organism>
<dbReference type="InterPro" id="IPR050723">
    <property type="entry name" value="CFA/CMAS"/>
</dbReference>
<dbReference type="CDD" id="cd02440">
    <property type="entry name" value="AdoMet_MTases"/>
    <property type="match status" value="1"/>
</dbReference>
<feature type="compositionally biased region" description="Low complexity" evidence="1">
    <location>
        <begin position="10"/>
        <end position="25"/>
    </location>
</feature>
<reference evidence="2 3" key="2">
    <citation type="journal article" date="2011" name="J. Antibiot.">
        <title>Furaquinocins I and J: novel polyketide isoprenoid hybrid compounds from Streptomyces reveromyceticus SN-593.</title>
        <authorList>
            <person name="Panthee S."/>
            <person name="Takahashi S."/>
            <person name="Takagi H."/>
            <person name="Nogawa T."/>
            <person name="Oowada E."/>
            <person name="Uramoto M."/>
            <person name="Osada H."/>
        </authorList>
    </citation>
    <scope>NUCLEOTIDE SEQUENCE [LARGE SCALE GENOMIC DNA]</scope>
    <source>
        <strain evidence="2 3">SN-593</strain>
    </source>
</reference>
<reference evidence="2 3" key="4">
    <citation type="journal article" date="2020" name="Sci. Rep.">
        <title>beta-carboline chemical signals induce reveromycin production through a LuxR family regulator in Streptomyces sp. SN-593.</title>
        <authorList>
            <person name="Panthee S."/>
            <person name="Kito N."/>
            <person name="Hayashi T."/>
            <person name="Shimizu T."/>
            <person name="Ishikawa J."/>
            <person name="Hamamoto H."/>
            <person name="Osada H."/>
            <person name="Takahashi S."/>
        </authorList>
    </citation>
    <scope>NUCLEOTIDE SEQUENCE [LARGE SCALE GENOMIC DNA]</scope>
    <source>
        <strain evidence="2 3">SN-593</strain>
    </source>
</reference>
<reference evidence="2 3" key="3">
    <citation type="journal article" date="2011" name="Nat. Chem. Biol.">
        <title>Reveromycin A biosynthesis uses RevG and RevJ for stereospecific spiroacetal formation.</title>
        <authorList>
            <person name="Takahashi S."/>
            <person name="Toyoda A."/>
            <person name="Sekiyama Y."/>
            <person name="Takagi H."/>
            <person name="Nogawa T."/>
            <person name="Uramoto M."/>
            <person name="Suzuki R."/>
            <person name="Koshino H."/>
            <person name="Kumano T."/>
            <person name="Panthee S."/>
            <person name="Dairi T."/>
            <person name="Ishikawa J."/>
            <person name="Ikeda H."/>
            <person name="Sakaki Y."/>
            <person name="Osada H."/>
        </authorList>
    </citation>
    <scope>NUCLEOTIDE SEQUENCE [LARGE SCALE GENOMIC DNA]</scope>
    <source>
        <strain evidence="2 3">SN-593</strain>
    </source>
</reference>